<protein>
    <submittedName>
        <fullName evidence="1">Uncharacterized protein</fullName>
    </submittedName>
</protein>
<name>A0AAV9J5U1_9PEZI</name>
<evidence type="ECO:0000313" key="2">
    <source>
        <dbReference type="Proteomes" id="UP001324427"/>
    </source>
</evidence>
<reference evidence="1 2" key="1">
    <citation type="submission" date="2021-11" db="EMBL/GenBank/DDBJ databases">
        <title>Black yeast isolated from Biological Soil Crust.</title>
        <authorList>
            <person name="Kurbessoian T."/>
        </authorList>
    </citation>
    <scope>NUCLEOTIDE SEQUENCE [LARGE SCALE GENOMIC DNA]</scope>
    <source>
        <strain evidence="1 2">CCFEE 5522</strain>
    </source>
</reference>
<organism evidence="1 2">
    <name type="scientific">Oleoguttula mirabilis</name>
    <dbReference type="NCBI Taxonomy" id="1507867"/>
    <lineage>
        <taxon>Eukaryota</taxon>
        <taxon>Fungi</taxon>
        <taxon>Dikarya</taxon>
        <taxon>Ascomycota</taxon>
        <taxon>Pezizomycotina</taxon>
        <taxon>Dothideomycetes</taxon>
        <taxon>Dothideomycetidae</taxon>
        <taxon>Mycosphaerellales</taxon>
        <taxon>Teratosphaeriaceae</taxon>
        <taxon>Oleoguttula</taxon>
    </lineage>
</organism>
<dbReference type="EMBL" id="JAVFHQ010000074">
    <property type="protein sequence ID" value="KAK4540136.1"/>
    <property type="molecule type" value="Genomic_DNA"/>
</dbReference>
<comment type="caution">
    <text evidence="1">The sequence shown here is derived from an EMBL/GenBank/DDBJ whole genome shotgun (WGS) entry which is preliminary data.</text>
</comment>
<sequence length="81" mass="9234">MTPRDAYDELVVDRQLDAELVQVPDEELVQVPGEELVQVPGEELVQVPDEQLVQRHGEGFVEGLEDPGEVPPHWRSYQLPY</sequence>
<dbReference type="Proteomes" id="UP001324427">
    <property type="component" value="Unassembled WGS sequence"/>
</dbReference>
<proteinExistence type="predicted"/>
<dbReference type="AlphaFoldDB" id="A0AAV9J5U1"/>
<gene>
    <name evidence="1" type="ORF">LTR36_009801</name>
</gene>
<keyword evidence="2" id="KW-1185">Reference proteome</keyword>
<evidence type="ECO:0000313" key="1">
    <source>
        <dbReference type="EMBL" id="KAK4540136.1"/>
    </source>
</evidence>
<accession>A0AAV9J5U1</accession>